<name>A0ACC2PKD8_9HYME</name>
<gene>
    <name evidence="1" type="ORF">QAD02_019725</name>
</gene>
<dbReference type="Proteomes" id="UP001239111">
    <property type="component" value="Chromosome 1"/>
</dbReference>
<organism evidence="1 2">
    <name type="scientific">Eretmocerus hayati</name>
    <dbReference type="NCBI Taxonomy" id="131215"/>
    <lineage>
        <taxon>Eukaryota</taxon>
        <taxon>Metazoa</taxon>
        <taxon>Ecdysozoa</taxon>
        <taxon>Arthropoda</taxon>
        <taxon>Hexapoda</taxon>
        <taxon>Insecta</taxon>
        <taxon>Pterygota</taxon>
        <taxon>Neoptera</taxon>
        <taxon>Endopterygota</taxon>
        <taxon>Hymenoptera</taxon>
        <taxon>Apocrita</taxon>
        <taxon>Proctotrupomorpha</taxon>
        <taxon>Chalcidoidea</taxon>
        <taxon>Aphelinidae</taxon>
        <taxon>Aphelininae</taxon>
        <taxon>Eretmocerus</taxon>
    </lineage>
</organism>
<protein>
    <submittedName>
        <fullName evidence="1">Uncharacterized protein</fullName>
    </submittedName>
</protein>
<keyword evidence="2" id="KW-1185">Reference proteome</keyword>
<sequence length="344" mass="37863">MSRKVAMIVFAILSLHLSFIFFRAHAVLESDQVQDNRKKIIIDTDAGGDDAVALMLALATKEVQILAITCTYGNTIIENVEINVLKTLTIANRSDIPVFSGAQKPLLNNYTATGYFGEDGFGDFHFDKKLSSHIDKSNHAVNAMISLVGKYPGEVNILVLGPLTNVALAASLDSNFTKLVKKFYVMGSSIKESSENPGYTEIEFNFNNDPEGNAIFLNSTTQSLSLVLPWDIAAKSNISKKWRTEILGKLESESIKFLNKVESVTLNKLNEWQPSDSIAVAAMIWPDLVISSLKTRMTAVIRGPLRGSVMLKHPTNNISNNVEIVTNFNNEAFQAKLIAHLAQL</sequence>
<reference evidence="1" key="1">
    <citation type="submission" date="2023-04" db="EMBL/GenBank/DDBJ databases">
        <title>A chromosome-level genome assembly of the parasitoid wasp Eretmocerus hayati.</title>
        <authorList>
            <person name="Zhong Y."/>
            <person name="Liu S."/>
            <person name="Liu Y."/>
        </authorList>
    </citation>
    <scope>NUCLEOTIDE SEQUENCE</scope>
    <source>
        <strain evidence="1">ZJU_SS_LIU_2023</strain>
    </source>
</reference>
<evidence type="ECO:0000313" key="2">
    <source>
        <dbReference type="Proteomes" id="UP001239111"/>
    </source>
</evidence>
<proteinExistence type="predicted"/>
<evidence type="ECO:0000313" key="1">
    <source>
        <dbReference type="EMBL" id="KAJ8683933.1"/>
    </source>
</evidence>
<comment type="caution">
    <text evidence="1">The sequence shown here is derived from an EMBL/GenBank/DDBJ whole genome shotgun (WGS) entry which is preliminary data.</text>
</comment>
<accession>A0ACC2PKD8</accession>
<dbReference type="EMBL" id="CM056741">
    <property type="protein sequence ID" value="KAJ8683933.1"/>
    <property type="molecule type" value="Genomic_DNA"/>
</dbReference>